<organism evidence="2 3">
    <name type="scientific">Leptospira noguchii serovar Autumnalis str. ZUN142</name>
    <dbReference type="NCBI Taxonomy" id="1085540"/>
    <lineage>
        <taxon>Bacteria</taxon>
        <taxon>Pseudomonadati</taxon>
        <taxon>Spirochaetota</taxon>
        <taxon>Spirochaetia</taxon>
        <taxon>Leptospirales</taxon>
        <taxon>Leptospiraceae</taxon>
        <taxon>Leptospira</taxon>
    </lineage>
</organism>
<gene>
    <name evidence="2" type="ORF">LEP1GSC186_2966</name>
</gene>
<keyword evidence="1" id="KW-1133">Transmembrane helix</keyword>
<evidence type="ECO:0000256" key="1">
    <source>
        <dbReference type="SAM" id="Phobius"/>
    </source>
</evidence>
<comment type="caution">
    <text evidence="2">The sequence shown here is derived from an EMBL/GenBank/DDBJ whole genome shotgun (WGS) entry which is preliminary data.</text>
</comment>
<feature type="transmembrane region" description="Helical" evidence="1">
    <location>
        <begin position="23"/>
        <end position="42"/>
    </location>
</feature>
<keyword evidence="1" id="KW-0472">Membrane</keyword>
<keyword evidence="1" id="KW-0812">Transmembrane</keyword>
<proteinExistence type="predicted"/>
<sequence length="48" mass="5587">MYSSKWNEIEVCFLIMDVGKNELNVFFGFLGMIFCFSGQPKLSIQMNE</sequence>
<protein>
    <submittedName>
        <fullName evidence="2">Uncharacterized protein</fullName>
    </submittedName>
</protein>
<evidence type="ECO:0000313" key="2">
    <source>
        <dbReference type="EMBL" id="EMO41137.1"/>
    </source>
</evidence>
<dbReference type="EMBL" id="AHOP02000023">
    <property type="protein sequence ID" value="EMO41137.1"/>
    <property type="molecule type" value="Genomic_DNA"/>
</dbReference>
<accession>M6U7Y8</accession>
<reference evidence="2 3" key="1">
    <citation type="submission" date="2013-01" db="EMBL/GenBank/DDBJ databases">
        <authorList>
            <person name="Harkins D.M."/>
            <person name="Durkin A.S."/>
            <person name="Brinkac L.M."/>
            <person name="Haft D.H."/>
            <person name="Selengut J.D."/>
            <person name="Sanka R."/>
            <person name="DePew J."/>
            <person name="Purushe J."/>
            <person name="Matthias M.A."/>
            <person name="Vinetz J.M."/>
            <person name="Sutton G.G."/>
            <person name="Nierman W.C."/>
            <person name="Fouts D.E."/>
        </authorList>
    </citation>
    <scope>NUCLEOTIDE SEQUENCE [LARGE SCALE GENOMIC DNA]</scope>
    <source>
        <strain evidence="2 3">ZUN142</strain>
    </source>
</reference>
<dbReference type="Proteomes" id="UP000012153">
    <property type="component" value="Unassembled WGS sequence"/>
</dbReference>
<name>M6U7Y8_9LEPT</name>
<dbReference type="AlphaFoldDB" id="M6U7Y8"/>
<evidence type="ECO:0000313" key="3">
    <source>
        <dbReference type="Proteomes" id="UP000012153"/>
    </source>
</evidence>